<dbReference type="SUPFAM" id="SSF51261">
    <property type="entry name" value="Duplicated hybrid motif"/>
    <property type="match status" value="1"/>
</dbReference>
<evidence type="ECO:0000259" key="3">
    <source>
        <dbReference type="PROSITE" id="PS51782"/>
    </source>
</evidence>
<dbReference type="AlphaFoldDB" id="A0A1M4YQT1"/>
<dbReference type="InterPro" id="IPR018392">
    <property type="entry name" value="LysM"/>
</dbReference>
<organism evidence="4 5">
    <name type="scientific">Marinitoga hydrogenitolerans (strain DSM 16785 / JCM 12826 / AT1271)</name>
    <dbReference type="NCBI Taxonomy" id="1122195"/>
    <lineage>
        <taxon>Bacteria</taxon>
        <taxon>Thermotogati</taxon>
        <taxon>Thermotogota</taxon>
        <taxon>Thermotogae</taxon>
        <taxon>Petrotogales</taxon>
        <taxon>Petrotogaceae</taxon>
        <taxon>Marinitoga</taxon>
    </lineage>
</organism>
<dbReference type="Gene3D" id="2.40.40.10">
    <property type="entry name" value="RlpA-like domain"/>
    <property type="match status" value="1"/>
</dbReference>
<dbReference type="InterPro" id="IPR010611">
    <property type="entry name" value="3D_dom"/>
</dbReference>
<dbReference type="Gene3D" id="2.70.70.10">
    <property type="entry name" value="Glucose Permease (Domain IIA)"/>
    <property type="match status" value="1"/>
</dbReference>
<dbReference type="PANTHER" id="PTHR21666:SF289">
    <property type="entry name" value="L-ALA--D-GLU ENDOPEPTIDASE"/>
    <property type="match status" value="1"/>
</dbReference>
<dbReference type="CDD" id="cd14486">
    <property type="entry name" value="3D_domain"/>
    <property type="match status" value="1"/>
</dbReference>
<dbReference type="GO" id="GO:0009254">
    <property type="term" value="P:peptidoglycan turnover"/>
    <property type="evidence" value="ECO:0007669"/>
    <property type="project" value="InterPro"/>
</dbReference>
<evidence type="ECO:0000256" key="2">
    <source>
        <dbReference type="SAM" id="Coils"/>
    </source>
</evidence>
<feature type="coiled-coil region" evidence="2">
    <location>
        <begin position="240"/>
        <end position="274"/>
    </location>
</feature>
<dbReference type="CDD" id="cd00118">
    <property type="entry name" value="LysM"/>
    <property type="match status" value="1"/>
</dbReference>
<dbReference type="InterPro" id="IPR050570">
    <property type="entry name" value="Cell_wall_metabolism_enzyme"/>
</dbReference>
<dbReference type="GO" id="GO:0004553">
    <property type="term" value="F:hydrolase activity, hydrolyzing O-glycosyl compounds"/>
    <property type="evidence" value="ECO:0007669"/>
    <property type="project" value="InterPro"/>
</dbReference>
<dbReference type="CDD" id="cd12797">
    <property type="entry name" value="M23_peptidase"/>
    <property type="match status" value="1"/>
</dbReference>
<dbReference type="Pfam" id="PF01551">
    <property type="entry name" value="Peptidase_M23"/>
    <property type="match status" value="1"/>
</dbReference>
<dbReference type="SUPFAM" id="SSF50685">
    <property type="entry name" value="Barwin-like endoglucanases"/>
    <property type="match status" value="1"/>
</dbReference>
<evidence type="ECO:0000313" key="4">
    <source>
        <dbReference type="EMBL" id="SHF08120.1"/>
    </source>
</evidence>
<evidence type="ECO:0000256" key="1">
    <source>
        <dbReference type="ARBA" id="ARBA00022729"/>
    </source>
</evidence>
<dbReference type="InterPro" id="IPR011055">
    <property type="entry name" value="Dup_hybrid_motif"/>
</dbReference>
<dbReference type="EMBL" id="FQUI01000033">
    <property type="protein sequence ID" value="SHF08120.1"/>
    <property type="molecule type" value="Genomic_DNA"/>
</dbReference>
<accession>A0A1M4YQT1</accession>
<sequence>MMKRYFFLLTIIIIFLSSCSLLPVQDTKENERLDNIESELASLKLTLSNHEKSFENINASINQVNKKIEDISSSLELLKTELNKVSYTLASSNTKTQEILQNYNNELNIINNSLNNIKKEITMLKKRKDDEFYTQFLTALENRIKNIESNLHILNNDTIKKADLISLTENFITKDSTIFENNKNYVDLKFNTINKKINTSLNSINNKLFSLESSLTNVQDSLNSKYNDFLNFKEYNNDNFDSINNKIKNLDIQLNTLKTDNNKLYKDLIDLRDNLYKITLSSTEIKNSIDKSVKTNIDDLLKTINSLDKIWQINFETLENDLDSLKNDYSTFKKQTIGLINEKNLKKYVYESVETETQREVAKLFYKTKSDELLKIKELEEKFKILDKTIGNLQNSFELLSSRPLSTFDEKYKTKLEELERELTNALISFSNAEIKELFGSGDQIIYTVKSGDTLSQIALAFGLGYNGVDLIKVANNIDDPRTIRIGQKIIIPVNNIENFLTWPLSYTSPSDYDRIVIRFGDRISTGVSVGLGILPLKNESVKPALPGRIIDVGKAPNKSFYVKIDHGNGVVSIYSNLTSINIKNGQWVDKDTILGTIKKDTLFNFEIWKNGEPKDPMKLFFKYLGDFKATFYTEWDDKIIYYPAFRLTKSQNVPRPWVTVAADPELIPLGTVVYIPEFRNSPNFGFFEIEDIGSKIVGNRLDIYINDVRLAQKTQNVSVYIVGEKNRR</sequence>
<dbReference type="PROSITE" id="PS51257">
    <property type="entry name" value="PROKAR_LIPOPROTEIN"/>
    <property type="match status" value="1"/>
</dbReference>
<evidence type="ECO:0000313" key="5">
    <source>
        <dbReference type="Proteomes" id="UP000184334"/>
    </source>
</evidence>
<dbReference type="GO" id="GO:0004222">
    <property type="term" value="F:metalloendopeptidase activity"/>
    <property type="evidence" value="ECO:0007669"/>
    <property type="project" value="TreeGrafter"/>
</dbReference>
<proteinExistence type="predicted"/>
<dbReference type="Pfam" id="PF06725">
    <property type="entry name" value="3D"/>
    <property type="match status" value="1"/>
</dbReference>
<dbReference type="InterPro" id="IPR036779">
    <property type="entry name" value="LysM_dom_sf"/>
</dbReference>
<reference evidence="4" key="1">
    <citation type="submission" date="2016-11" db="EMBL/GenBank/DDBJ databases">
        <authorList>
            <person name="Varghese N."/>
            <person name="Submissions S."/>
        </authorList>
    </citation>
    <scope>NUCLEOTIDE SEQUENCE [LARGE SCALE GENOMIC DNA]</scope>
    <source>
        <strain evidence="4">DSM 16785</strain>
    </source>
</reference>
<dbReference type="SMART" id="SM00257">
    <property type="entry name" value="LysM"/>
    <property type="match status" value="1"/>
</dbReference>
<dbReference type="SUPFAM" id="SSF54106">
    <property type="entry name" value="LysM domain"/>
    <property type="match status" value="1"/>
</dbReference>
<dbReference type="PROSITE" id="PS51782">
    <property type="entry name" value="LYSM"/>
    <property type="match status" value="1"/>
</dbReference>
<feature type="coiled-coil region" evidence="2">
    <location>
        <begin position="33"/>
        <end position="157"/>
    </location>
</feature>
<gene>
    <name evidence="4" type="ORF">SAMN02745164_01738</name>
</gene>
<dbReference type="PANTHER" id="PTHR21666">
    <property type="entry name" value="PEPTIDASE-RELATED"/>
    <property type="match status" value="1"/>
</dbReference>
<dbReference type="GO" id="GO:0019867">
    <property type="term" value="C:outer membrane"/>
    <property type="evidence" value="ECO:0007669"/>
    <property type="project" value="InterPro"/>
</dbReference>
<keyword evidence="1" id="KW-0732">Signal</keyword>
<dbReference type="Pfam" id="PF01476">
    <property type="entry name" value="LysM"/>
    <property type="match status" value="1"/>
</dbReference>
<dbReference type="Proteomes" id="UP000184334">
    <property type="component" value="Unassembled WGS sequence"/>
</dbReference>
<keyword evidence="5" id="KW-1185">Reference proteome</keyword>
<dbReference type="InterPro" id="IPR036908">
    <property type="entry name" value="RlpA-like_sf"/>
</dbReference>
<protein>
    <submittedName>
        <fullName evidence="4">3D domain-containing protein</fullName>
    </submittedName>
</protein>
<dbReference type="InterPro" id="IPR016047">
    <property type="entry name" value="M23ase_b-sheet_dom"/>
</dbReference>
<feature type="domain" description="LysM" evidence="3">
    <location>
        <begin position="445"/>
        <end position="492"/>
    </location>
</feature>
<feature type="coiled-coil region" evidence="2">
    <location>
        <begin position="376"/>
        <end position="436"/>
    </location>
</feature>
<dbReference type="Gene3D" id="3.10.350.10">
    <property type="entry name" value="LysM domain"/>
    <property type="match status" value="1"/>
</dbReference>
<dbReference type="STRING" id="1122195.SAMN02745164_01738"/>
<keyword evidence="2" id="KW-0175">Coiled coil</keyword>
<name>A0A1M4YQT1_MARH1</name>
<comment type="caution">
    <text evidence="4">The sequence shown here is derived from an EMBL/GenBank/DDBJ whole genome shotgun (WGS) entry which is preliminary data.</text>
</comment>